<dbReference type="PANTHER" id="PTHR12135:SF0">
    <property type="entry name" value="DNA REPAIR PROTEIN COMPLEMENTING XP-C CELLS"/>
    <property type="match status" value="1"/>
</dbReference>
<feature type="compositionally biased region" description="Polar residues" evidence="6">
    <location>
        <begin position="1"/>
        <end position="15"/>
    </location>
</feature>
<gene>
    <name evidence="10" type="ORF">NE237_019520</name>
</gene>
<evidence type="ECO:0000256" key="1">
    <source>
        <dbReference type="ARBA" id="ARBA00004123"/>
    </source>
</evidence>
<evidence type="ECO:0000256" key="4">
    <source>
        <dbReference type="ARBA" id="ARBA00023204"/>
    </source>
</evidence>
<dbReference type="SUPFAM" id="SSF54001">
    <property type="entry name" value="Cysteine proteinases"/>
    <property type="match status" value="1"/>
</dbReference>
<feature type="region of interest" description="Disordered" evidence="6">
    <location>
        <begin position="866"/>
        <end position="887"/>
    </location>
</feature>
<dbReference type="Pfam" id="PF03835">
    <property type="entry name" value="Rad4"/>
    <property type="match status" value="1"/>
</dbReference>
<feature type="compositionally biased region" description="Basic and acidic residues" evidence="6">
    <location>
        <begin position="109"/>
        <end position="120"/>
    </location>
</feature>
<comment type="caution">
    <text evidence="10">The sequence shown here is derived from an EMBL/GenBank/DDBJ whole genome shotgun (WGS) entry which is preliminary data.</text>
</comment>
<evidence type="ECO:0000256" key="2">
    <source>
        <dbReference type="ARBA" id="ARBA00009525"/>
    </source>
</evidence>
<dbReference type="AlphaFoldDB" id="A0A9Q0H5G5"/>
<feature type="region of interest" description="Disordered" evidence="6">
    <location>
        <begin position="399"/>
        <end position="435"/>
    </location>
</feature>
<dbReference type="InterPro" id="IPR038765">
    <property type="entry name" value="Papain-like_cys_pep_sf"/>
</dbReference>
<dbReference type="InterPro" id="IPR036985">
    <property type="entry name" value="Transglutaminase-like_sf"/>
</dbReference>
<dbReference type="InterPro" id="IPR018325">
    <property type="entry name" value="Rad4/PNGase_transGLS-fold"/>
</dbReference>
<dbReference type="GO" id="GO:0006298">
    <property type="term" value="P:mismatch repair"/>
    <property type="evidence" value="ECO:0007669"/>
    <property type="project" value="TreeGrafter"/>
</dbReference>
<name>A0A9Q0H5G5_9MAGN</name>
<dbReference type="InterPro" id="IPR018328">
    <property type="entry name" value="Rad4_beta-hairpin_dom3"/>
</dbReference>
<dbReference type="InterPro" id="IPR042488">
    <property type="entry name" value="Rad4_BHD3_sf"/>
</dbReference>
<comment type="subcellular location">
    <subcellularLocation>
        <location evidence="1">Nucleus</location>
    </subcellularLocation>
</comment>
<dbReference type="GO" id="GO:0071942">
    <property type="term" value="C:XPC complex"/>
    <property type="evidence" value="ECO:0007669"/>
    <property type="project" value="TreeGrafter"/>
</dbReference>
<comment type="similarity">
    <text evidence="2">Belongs to the XPC family.</text>
</comment>
<dbReference type="Proteomes" id="UP001141806">
    <property type="component" value="Unassembled WGS sequence"/>
</dbReference>
<feature type="domain" description="Rad4 beta-hairpin" evidence="7">
    <location>
        <begin position="613"/>
        <end position="664"/>
    </location>
</feature>
<dbReference type="GO" id="GO:0003684">
    <property type="term" value="F:damaged DNA binding"/>
    <property type="evidence" value="ECO:0007669"/>
    <property type="project" value="InterPro"/>
</dbReference>
<keyword evidence="3" id="KW-0227">DNA damage</keyword>
<dbReference type="GO" id="GO:0003697">
    <property type="term" value="F:single-stranded DNA binding"/>
    <property type="evidence" value="ECO:0007669"/>
    <property type="project" value="TreeGrafter"/>
</dbReference>
<dbReference type="EMBL" id="JAMYWD010000009">
    <property type="protein sequence ID" value="KAJ4959610.1"/>
    <property type="molecule type" value="Genomic_DNA"/>
</dbReference>
<dbReference type="GO" id="GO:0006289">
    <property type="term" value="P:nucleotide-excision repair"/>
    <property type="evidence" value="ECO:0007669"/>
    <property type="project" value="InterPro"/>
</dbReference>
<dbReference type="InterPro" id="IPR018327">
    <property type="entry name" value="BHD_2"/>
</dbReference>
<dbReference type="Gene3D" id="3.90.260.10">
    <property type="entry name" value="Transglutaminase-like"/>
    <property type="match status" value="1"/>
</dbReference>
<organism evidence="10 11">
    <name type="scientific">Protea cynaroides</name>
    <dbReference type="NCBI Taxonomy" id="273540"/>
    <lineage>
        <taxon>Eukaryota</taxon>
        <taxon>Viridiplantae</taxon>
        <taxon>Streptophyta</taxon>
        <taxon>Embryophyta</taxon>
        <taxon>Tracheophyta</taxon>
        <taxon>Spermatophyta</taxon>
        <taxon>Magnoliopsida</taxon>
        <taxon>Proteales</taxon>
        <taxon>Proteaceae</taxon>
        <taxon>Protea</taxon>
    </lineage>
</organism>
<keyword evidence="5" id="KW-0539">Nucleus</keyword>
<dbReference type="PANTHER" id="PTHR12135">
    <property type="entry name" value="DNA REPAIR PROTEIN XP-C / RAD4"/>
    <property type="match status" value="1"/>
</dbReference>
<dbReference type="Pfam" id="PF10403">
    <property type="entry name" value="BHD_1"/>
    <property type="match status" value="1"/>
</dbReference>
<dbReference type="SMART" id="SM01031">
    <property type="entry name" value="BHD_2"/>
    <property type="match status" value="1"/>
</dbReference>
<dbReference type="Gene3D" id="3.30.70.2460">
    <property type="entry name" value="Rad4, beta-hairpin domain BHD3"/>
    <property type="match status" value="1"/>
</dbReference>
<evidence type="ECO:0008006" key="12">
    <source>
        <dbReference type="Google" id="ProtNLM"/>
    </source>
</evidence>
<keyword evidence="4" id="KW-0234">DNA repair</keyword>
<reference evidence="10" key="1">
    <citation type="journal article" date="2023" name="Plant J.">
        <title>The genome of the king protea, Protea cynaroides.</title>
        <authorList>
            <person name="Chang J."/>
            <person name="Duong T.A."/>
            <person name="Schoeman C."/>
            <person name="Ma X."/>
            <person name="Roodt D."/>
            <person name="Barker N."/>
            <person name="Li Z."/>
            <person name="Van de Peer Y."/>
            <person name="Mizrachi E."/>
        </authorList>
    </citation>
    <scope>NUCLEOTIDE SEQUENCE</scope>
    <source>
        <tissue evidence="10">Young leaves</tissue>
    </source>
</reference>
<feature type="domain" description="Rad4 beta-hairpin" evidence="8">
    <location>
        <begin position="666"/>
        <end position="729"/>
    </location>
</feature>
<dbReference type="InterPro" id="IPR004583">
    <property type="entry name" value="DNA_repair_Rad4"/>
</dbReference>
<evidence type="ECO:0000259" key="7">
    <source>
        <dbReference type="SMART" id="SM01030"/>
    </source>
</evidence>
<proteinExistence type="inferred from homology"/>
<evidence type="ECO:0000313" key="11">
    <source>
        <dbReference type="Proteomes" id="UP001141806"/>
    </source>
</evidence>
<dbReference type="GO" id="GO:0005737">
    <property type="term" value="C:cytoplasm"/>
    <property type="evidence" value="ECO:0007669"/>
    <property type="project" value="TreeGrafter"/>
</dbReference>
<evidence type="ECO:0000256" key="5">
    <source>
        <dbReference type="ARBA" id="ARBA00023242"/>
    </source>
</evidence>
<feature type="region of interest" description="Disordered" evidence="6">
    <location>
        <begin position="1"/>
        <end position="87"/>
    </location>
</feature>
<feature type="region of interest" description="Disordered" evidence="6">
    <location>
        <begin position="106"/>
        <end position="143"/>
    </location>
</feature>
<evidence type="ECO:0000256" key="6">
    <source>
        <dbReference type="SAM" id="MobiDB-lite"/>
    </source>
</evidence>
<evidence type="ECO:0000259" key="8">
    <source>
        <dbReference type="SMART" id="SM01031"/>
    </source>
</evidence>
<dbReference type="Pfam" id="PF10404">
    <property type="entry name" value="BHD_2"/>
    <property type="match status" value="1"/>
</dbReference>
<accession>A0A9Q0H5G5</accession>
<dbReference type="InterPro" id="IPR018326">
    <property type="entry name" value="Rad4_beta-hairpin_dom1"/>
</dbReference>
<feature type="compositionally biased region" description="Polar residues" evidence="6">
    <location>
        <begin position="399"/>
        <end position="412"/>
    </location>
</feature>
<evidence type="ECO:0000259" key="9">
    <source>
        <dbReference type="SMART" id="SM01032"/>
    </source>
</evidence>
<dbReference type="FunFam" id="3.30.70.2460:FF:000001">
    <property type="entry name" value="DNA repair protein Rad4 family"/>
    <property type="match status" value="1"/>
</dbReference>
<dbReference type="SMART" id="SM01030">
    <property type="entry name" value="BHD_1"/>
    <property type="match status" value="1"/>
</dbReference>
<evidence type="ECO:0000256" key="3">
    <source>
        <dbReference type="ARBA" id="ARBA00022763"/>
    </source>
</evidence>
<dbReference type="GO" id="GO:0000111">
    <property type="term" value="C:nucleotide-excision repair factor 2 complex"/>
    <property type="evidence" value="ECO:0007669"/>
    <property type="project" value="TreeGrafter"/>
</dbReference>
<protein>
    <recommendedName>
        <fullName evidence="12">DNA repair protein RAD4</fullName>
    </recommendedName>
</protein>
<evidence type="ECO:0000313" key="10">
    <source>
        <dbReference type="EMBL" id="KAJ4959610.1"/>
    </source>
</evidence>
<dbReference type="Pfam" id="PF10405">
    <property type="entry name" value="BHD_3"/>
    <property type="match status" value="1"/>
</dbReference>
<feature type="compositionally biased region" description="Acidic residues" evidence="6">
    <location>
        <begin position="133"/>
        <end position="142"/>
    </location>
</feature>
<dbReference type="Gene3D" id="2.20.20.110">
    <property type="entry name" value="Rad4, beta-hairpin domain BHD1"/>
    <property type="match status" value="1"/>
</dbReference>
<dbReference type="SMART" id="SM01032">
    <property type="entry name" value="BHD_3"/>
    <property type="match status" value="1"/>
</dbReference>
<keyword evidence="11" id="KW-1185">Reference proteome</keyword>
<sequence length="939" mass="103648">MRTRSQLKGPQTSGNEAAMKAKHDFESTSCAASEHDPGTLTNISVEAVGRLLKRTNSRGSTGTKKHGSKLRRDEFDGMPDVGSKGNNKETVKRCIRYDALLDGITSTDAKGKTPVEEKVVEQNPPSASPDKEEGTDDSDWEDGLISVPDSRKHTLATEVTVEFDESPSSVKKRSIRRASAEEKELAEFVHKVHLLCLIARGRLVDSACNDPLIQASLLSLLPTHLLEIAEVPKLTAEVLTSLVTWFHHSFHLKGSPVPERSFKSSLAYALENREGSVEEINALSVALFRALNLTTRFVSILDVASLKPDMDISECPNQGTTRRETGIFNSSTLMVVRPNPVSADGLIDSLACKAINVSAEACPTKKSEGPKRKGDLVFEMQLEMALSATAAAACESNSGTNLEDACGNSSDFSSSRKRKKINKSEESPVSSQGISTAVGSRRVGAPLYWAEVYCNGENLTGKWVHVDAANAIVDGEQNVEAAAVACRKSLRYVVAFAGHGAKDVTRRYCMKWYKIASQRVDPDWWDAVLAPLKKLESGATGGLVHLDVNPESASEGLSTSQKCLQEDVSLGHKFSEETSKQHNLNINVESSARSSRAATRNSLEDMELETRALTEPLPTNQQAYKNHPLYAIEKWLTKYQILHPRGPIVGYCSGHPVYPRTCVQTLQTKQRWLREGLQVKANESPAKVLKRSLKLGKVQESETGFFDEDGGEGTIVLYGKWQMEPLQLPCAVNGIVPKNERGQVDVWSDKCLPPGTVHLRLPRIVPVVKKLEINFAPAMVGFEFRNGRSVPVFEGIVVCTEFKDAILDAYQEEEAIRRAEEKKRNEMQAISRWYQLLSSIITRQRLNNTYGENSSSQAARQIHVRDGPFEAQTPNSREGRQSVGSPQGYLQDAKMDALFSVHNEDHEHVFPEEDQSFDDESSVRIKRCPCGFSVQVEEL</sequence>
<feature type="domain" description="Rad4 beta-hairpin" evidence="9">
    <location>
        <begin position="736"/>
        <end position="810"/>
    </location>
</feature>
<dbReference type="OrthoDB" id="300780at2759"/>